<dbReference type="AlphaFoldDB" id="A0A1M2V4U2"/>
<dbReference type="EMBL" id="MNAD01001662">
    <property type="protein sequence ID" value="OJT02573.1"/>
    <property type="molecule type" value="Genomic_DNA"/>
</dbReference>
<sequence>MDIDTASTAVMNMSNAICSFTHRLDKDVNDLKREYNLPPNPAEWATTVAQRLFARNEAFHVRARNELDIYRDFLLRLYPLSGFDLLQDLSTAMEEMRQSFSTARDLWYRFAFLFEAYFLQLSEGVRQELDSARDNLEVVFRSLTEALSALEISVASRQDCFESLMTEGGYSSCLEQLQERSTWRVESFVDELAPYFDNLEQLFRARPTIRTQCSGLCEQQVTAWYEREEHHISASEFLVELDRYSEYSRTVSDHQILQPYNINGIKTFIAKAACKASRLETISGVEKPLRYFIRGYEWYDKLRTSCMKITAHCSDAALAIRENLELLEVDRASP</sequence>
<dbReference type="OrthoDB" id="2742818at2759"/>
<evidence type="ECO:0000313" key="2">
    <source>
        <dbReference type="Proteomes" id="UP000184267"/>
    </source>
</evidence>
<dbReference type="STRING" id="154538.A0A1M2V4U2"/>
<gene>
    <name evidence="1" type="ORF">TRAPUB_6895</name>
</gene>
<comment type="caution">
    <text evidence="1">The sequence shown here is derived from an EMBL/GenBank/DDBJ whole genome shotgun (WGS) entry which is preliminary data.</text>
</comment>
<name>A0A1M2V4U2_TRAPU</name>
<keyword evidence="2" id="KW-1185">Reference proteome</keyword>
<dbReference type="OMA" id="TWRVESF"/>
<dbReference type="Proteomes" id="UP000184267">
    <property type="component" value="Unassembled WGS sequence"/>
</dbReference>
<protein>
    <submittedName>
        <fullName evidence="1">Uncharacterized protein</fullName>
    </submittedName>
</protein>
<evidence type="ECO:0000313" key="1">
    <source>
        <dbReference type="EMBL" id="OJT02573.1"/>
    </source>
</evidence>
<reference evidence="1 2" key="1">
    <citation type="submission" date="2016-10" db="EMBL/GenBank/DDBJ databases">
        <title>Genome sequence of the basidiomycete white-rot fungus Trametes pubescens.</title>
        <authorList>
            <person name="Makela M.R."/>
            <person name="Granchi Z."/>
            <person name="Peng M."/>
            <person name="De Vries R.P."/>
            <person name="Grigoriev I."/>
            <person name="Riley R."/>
            <person name="Hilden K."/>
        </authorList>
    </citation>
    <scope>NUCLEOTIDE SEQUENCE [LARGE SCALE GENOMIC DNA]</scope>
    <source>
        <strain evidence="1 2">FBCC735</strain>
    </source>
</reference>
<proteinExistence type="predicted"/>
<accession>A0A1M2V4U2</accession>
<organism evidence="1 2">
    <name type="scientific">Trametes pubescens</name>
    <name type="common">White-rot fungus</name>
    <dbReference type="NCBI Taxonomy" id="154538"/>
    <lineage>
        <taxon>Eukaryota</taxon>
        <taxon>Fungi</taxon>
        <taxon>Dikarya</taxon>
        <taxon>Basidiomycota</taxon>
        <taxon>Agaricomycotina</taxon>
        <taxon>Agaricomycetes</taxon>
        <taxon>Polyporales</taxon>
        <taxon>Polyporaceae</taxon>
        <taxon>Trametes</taxon>
    </lineage>
</organism>